<feature type="signal peptide" evidence="8">
    <location>
        <begin position="1"/>
        <end position="33"/>
    </location>
</feature>
<evidence type="ECO:0000256" key="2">
    <source>
        <dbReference type="ARBA" id="ARBA00022448"/>
    </source>
</evidence>
<feature type="transmembrane region" description="Helical" evidence="7">
    <location>
        <begin position="49"/>
        <end position="69"/>
    </location>
</feature>
<evidence type="ECO:0000313" key="10">
    <source>
        <dbReference type="EMBL" id="KRL01780.1"/>
    </source>
</evidence>
<dbReference type="GO" id="GO:0005886">
    <property type="term" value="C:plasma membrane"/>
    <property type="evidence" value="ECO:0007669"/>
    <property type="project" value="UniProtKB-SubCell"/>
</dbReference>
<evidence type="ECO:0000256" key="7">
    <source>
        <dbReference type="SAM" id="Phobius"/>
    </source>
</evidence>
<dbReference type="EMBL" id="AZDU01000022">
    <property type="protein sequence ID" value="KRL01780.1"/>
    <property type="molecule type" value="Genomic_DNA"/>
</dbReference>
<evidence type="ECO:0000256" key="4">
    <source>
        <dbReference type="ARBA" id="ARBA00022692"/>
    </source>
</evidence>
<gene>
    <name evidence="10" type="ORF">FC20_GL000722</name>
</gene>
<dbReference type="AlphaFoldDB" id="A0A0R1M7X8"/>
<comment type="subcellular location">
    <subcellularLocation>
        <location evidence="1">Cell membrane</location>
        <topology evidence="1">Multi-pass membrane protein</topology>
    </subcellularLocation>
</comment>
<feature type="transmembrane region" description="Helical" evidence="7">
    <location>
        <begin position="335"/>
        <end position="356"/>
    </location>
</feature>
<feature type="transmembrane region" description="Helical" evidence="7">
    <location>
        <begin position="279"/>
        <end position="295"/>
    </location>
</feature>
<evidence type="ECO:0000256" key="1">
    <source>
        <dbReference type="ARBA" id="ARBA00004651"/>
    </source>
</evidence>
<dbReference type="PANTHER" id="PTHR23517">
    <property type="entry name" value="RESISTANCE PROTEIN MDTM, PUTATIVE-RELATED-RELATED"/>
    <property type="match status" value="1"/>
</dbReference>
<feature type="transmembrane region" description="Helical" evidence="7">
    <location>
        <begin position="104"/>
        <end position="127"/>
    </location>
</feature>
<feature type="transmembrane region" description="Helical" evidence="7">
    <location>
        <begin position="301"/>
        <end position="323"/>
    </location>
</feature>
<feature type="transmembrane region" description="Helical" evidence="7">
    <location>
        <begin position="371"/>
        <end position="394"/>
    </location>
</feature>
<keyword evidence="2" id="KW-0813">Transport</keyword>
<dbReference type="PATRIC" id="fig|1293597.4.peg.794"/>
<feature type="transmembrane region" description="Helical" evidence="7">
    <location>
        <begin position="139"/>
        <end position="162"/>
    </location>
</feature>
<keyword evidence="5 7" id="KW-1133">Transmembrane helix</keyword>
<proteinExistence type="predicted"/>
<feature type="transmembrane region" description="Helical" evidence="7">
    <location>
        <begin position="254"/>
        <end position="272"/>
    </location>
</feature>
<dbReference type="InterPro" id="IPR011701">
    <property type="entry name" value="MFS"/>
</dbReference>
<evidence type="ECO:0000256" key="5">
    <source>
        <dbReference type="ARBA" id="ARBA00022989"/>
    </source>
</evidence>
<feature type="chain" id="PRO_5006407792" evidence="8">
    <location>
        <begin position="34"/>
        <end position="405"/>
    </location>
</feature>
<evidence type="ECO:0000313" key="11">
    <source>
        <dbReference type="Proteomes" id="UP000051074"/>
    </source>
</evidence>
<protein>
    <submittedName>
        <fullName evidence="10">Permease of the major facilitator superfamily</fullName>
    </submittedName>
</protein>
<keyword evidence="4 7" id="KW-0812">Transmembrane</keyword>
<dbReference type="eggNOG" id="COG2223">
    <property type="taxonomic scope" value="Bacteria"/>
</dbReference>
<dbReference type="SUPFAM" id="SSF103473">
    <property type="entry name" value="MFS general substrate transporter"/>
    <property type="match status" value="1"/>
</dbReference>
<sequence length="405" mass="43000">MNKMSKEKNINSFWTKLSILLLNIFTVSGGATAATVPAMIKAFPQTAPTLVELTMTVPALGIIFFTPLSNVIAEKIGVKKTILIGLTVLLISGVIPVFSNNFPLIFASRIGVGVGTGLLASYSQSLIISLYQGQEQQRLMGLSSVVQGLGMFLMTFFAGVLMGQGWHAAYWVNAMALPVLLLVAIFVPNILGKHEAGPAAQAEKPVNSKKVDGKIWLLAAFMFFFNFSFAFVSIKFASLVISKGYGTAQSASTLMGIMSFAMAAGGFIFMALPQAVKKFSLAISLGSGFLSYLILTMSNSLTLSGVGIVLSGIAVSMTMVSCMTNIGIFTSPAQVPFSTSVVMTTANIGSLLSPYIAQFLGKTFNNESPEFTFLCGTIVFAALLVVAILIGINFGNLKFKEVKEA</sequence>
<dbReference type="Proteomes" id="UP000051074">
    <property type="component" value="Unassembled WGS sequence"/>
</dbReference>
<evidence type="ECO:0000256" key="3">
    <source>
        <dbReference type="ARBA" id="ARBA00022475"/>
    </source>
</evidence>
<dbReference type="STRING" id="1293597.FC20_GL000722"/>
<dbReference type="Pfam" id="PF07690">
    <property type="entry name" value="MFS_1"/>
    <property type="match status" value="1"/>
</dbReference>
<feature type="transmembrane region" description="Helical" evidence="7">
    <location>
        <begin position="213"/>
        <end position="234"/>
    </location>
</feature>
<feature type="transmembrane region" description="Helical" evidence="7">
    <location>
        <begin position="168"/>
        <end position="192"/>
    </location>
</feature>
<name>A0A0R1M7X8_9LACO</name>
<keyword evidence="8" id="KW-0732">Signal</keyword>
<dbReference type="PROSITE" id="PS50850">
    <property type="entry name" value="MFS"/>
    <property type="match status" value="1"/>
</dbReference>
<keyword evidence="11" id="KW-1185">Reference proteome</keyword>
<accession>A0A0R1M7X8</accession>
<dbReference type="Gene3D" id="1.20.1250.20">
    <property type="entry name" value="MFS general substrate transporter like domains"/>
    <property type="match status" value="1"/>
</dbReference>
<keyword evidence="3" id="KW-1003">Cell membrane</keyword>
<organism evidence="10 11">
    <name type="scientific">Lactobacillus equicursoris DSM 19284 = JCM 14600 = CIP 110162</name>
    <dbReference type="NCBI Taxonomy" id="1293597"/>
    <lineage>
        <taxon>Bacteria</taxon>
        <taxon>Bacillati</taxon>
        <taxon>Bacillota</taxon>
        <taxon>Bacilli</taxon>
        <taxon>Lactobacillales</taxon>
        <taxon>Lactobacillaceae</taxon>
        <taxon>Lactobacillus</taxon>
    </lineage>
</organism>
<dbReference type="PANTHER" id="PTHR23517:SF2">
    <property type="entry name" value="MULTIDRUG RESISTANCE PROTEIN MDTH"/>
    <property type="match status" value="1"/>
</dbReference>
<dbReference type="GO" id="GO:0022857">
    <property type="term" value="F:transmembrane transporter activity"/>
    <property type="evidence" value="ECO:0007669"/>
    <property type="project" value="InterPro"/>
</dbReference>
<feature type="transmembrane region" description="Helical" evidence="7">
    <location>
        <begin position="81"/>
        <end position="98"/>
    </location>
</feature>
<feature type="domain" description="Major facilitator superfamily (MFS) profile" evidence="9">
    <location>
        <begin position="1"/>
        <end position="399"/>
    </location>
</feature>
<keyword evidence="6 7" id="KW-0472">Membrane</keyword>
<dbReference type="InterPro" id="IPR036259">
    <property type="entry name" value="MFS_trans_sf"/>
</dbReference>
<evidence type="ECO:0000259" key="9">
    <source>
        <dbReference type="PROSITE" id="PS50850"/>
    </source>
</evidence>
<dbReference type="InterPro" id="IPR050171">
    <property type="entry name" value="MFS_Transporters"/>
</dbReference>
<evidence type="ECO:0000256" key="8">
    <source>
        <dbReference type="SAM" id="SignalP"/>
    </source>
</evidence>
<reference evidence="10 11" key="1">
    <citation type="journal article" date="2015" name="Genome Announc.">
        <title>Expanding the biotechnology potential of lactobacilli through comparative genomics of 213 strains and associated genera.</title>
        <authorList>
            <person name="Sun Z."/>
            <person name="Harris H.M."/>
            <person name="McCann A."/>
            <person name="Guo C."/>
            <person name="Argimon S."/>
            <person name="Zhang W."/>
            <person name="Yang X."/>
            <person name="Jeffery I.B."/>
            <person name="Cooney J.C."/>
            <person name="Kagawa T.F."/>
            <person name="Liu W."/>
            <person name="Song Y."/>
            <person name="Salvetti E."/>
            <person name="Wrobel A."/>
            <person name="Rasinkangas P."/>
            <person name="Parkhill J."/>
            <person name="Rea M.C."/>
            <person name="O'Sullivan O."/>
            <person name="Ritari J."/>
            <person name="Douillard F.P."/>
            <person name="Paul Ross R."/>
            <person name="Yang R."/>
            <person name="Briner A.E."/>
            <person name="Felis G.E."/>
            <person name="de Vos W.M."/>
            <person name="Barrangou R."/>
            <person name="Klaenhammer T.R."/>
            <person name="Caufield P.W."/>
            <person name="Cui Y."/>
            <person name="Zhang H."/>
            <person name="O'Toole P.W."/>
        </authorList>
    </citation>
    <scope>NUCLEOTIDE SEQUENCE [LARGE SCALE GENOMIC DNA]</scope>
    <source>
        <strain evidence="10 11">DSM 19284</strain>
    </source>
</reference>
<dbReference type="InterPro" id="IPR020846">
    <property type="entry name" value="MFS_dom"/>
</dbReference>
<evidence type="ECO:0000256" key="6">
    <source>
        <dbReference type="ARBA" id="ARBA00023136"/>
    </source>
</evidence>
<comment type="caution">
    <text evidence="10">The sequence shown here is derived from an EMBL/GenBank/DDBJ whole genome shotgun (WGS) entry which is preliminary data.</text>
</comment>